<proteinExistence type="predicted"/>
<accession>A0AAE1AKB1</accession>
<comment type="caution">
    <text evidence="1">The sequence shown here is derived from an EMBL/GenBank/DDBJ whole genome shotgun (WGS) entry which is preliminary data.</text>
</comment>
<dbReference type="Proteomes" id="UP001283361">
    <property type="component" value="Unassembled WGS sequence"/>
</dbReference>
<dbReference type="EMBL" id="JAWDGP010001745">
    <property type="protein sequence ID" value="KAK3788681.1"/>
    <property type="molecule type" value="Genomic_DNA"/>
</dbReference>
<evidence type="ECO:0000313" key="2">
    <source>
        <dbReference type="Proteomes" id="UP001283361"/>
    </source>
</evidence>
<protein>
    <submittedName>
        <fullName evidence="1">Uncharacterized protein</fullName>
    </submittedName>
</protein>
<keyword evidence="2" id="KW-1185">Reference proteome</keyword>
<dbReference type="AlphaFoldDB" id="A0AAE1AKB1"/>
<sequence>MYFFQDVYDVLPLAGTATTANQNPRIASVQRQAQLLDACSQENLQNEPVTDPEVPPIYNWLKNGISPTQGEIVLSSPAANFLWINREMLMIENWVIYKTEEEKKLASYPKFVKTKFCISATTYQCEAIKGQRGLKKSHKAVCPKLCPPWKSPAVVLEVLTPYLYRVQHGRQVSVVNLDKLRLRRDK</sequence>
<organism evidence="1 2">
    <name type="scientific">Elysia crispata</name>
    <name type="common">lettuce slug</name>
    <dbReference type="NCBI Taxonomy" id="231223"/>
    <lineage>
        <taxon>Eukaryota</taxon>
        <taxon>Metazoa</taxon>
        <taxon>Spiralia</taxon>
        <taxon>Lophotrochozoa</taxon>
        <taxon>Mollusca</taxon>
        <taxon>Gastropoda</taxon>
        <taxon>Heterobranchia</taxon>
        <taxon>Euthyneura</taxon>
        <taxon>Panpulmonata</taxon>
        <taxon>Sacoglossa</taxon>
        <taxon>Placobranchoidea</taxon>
        <taxon>Plakobranchidae</taxon>
        <taxon>Elysia</taxon>
    </lineage>
</organism>
<name>A0AAE1AKB1_9GAST</name>
<gene>
    <name evidence="1" type="ORF">RRG08_057419</name>
</gene>
<evidence type="ECO:0000313" key="1">
    <source>
        <dbReference type="EMBL" id="KAK3788681.1"/>
    </source>
</evidence>
<reference evidence="1" key="1">
    <citation type="journal article" date="2023" name="G3 (Bethesda)">
        <title>A reference genome for the long-term kleptoplast-retaining sea slug Elysia crispata morphotype clarki.</title>
        <authorList>
            <person name="Eastman K.E."/>
            <person name="Pendleton A.L."/>
            <person name="Shaikh M.A."/>
            <person name="Suttiyut T."/>
            <person name="Ogas R."/>
            <person name="Tomko P."/>
            <person name="Gavelis G."/>
            <person name="Widhalm J.R."/>
            <person name="Wisecaver J.H."/>
        </authorList>
    </citation>
    <scope>NUCLEOTIDE SEQUENCE</scope>
    <source>
        <strain evidence="1">ECLA1</strain>
    </source>
</reference>